<evidence type="ECO:0000313" key="2">
    <source>
        <dbReference type="EMBL" id="MBB6429742.1"/>
    </source>
</evidence>
<sequence length="482" mass="53742">MASTVCATAEEAHICTTAYPEGIRATPPQNAVLNDGGTPSLAADMNTAWRDRSTLRVRFLNGTPAQHQQVRDVAPQWSDHCALQFEFVDDGDAEIRVGFKWGGDTGSWSALGKFALDRSQDQPTMNFGWLDERVILHEFGHAIGMIHEHLRTDIPFQWNEPAVFNYYKSLTPPWSEAKIRSNVLDAYDHSHVNAGRFDPQSIMAYPIPNRFTIGDYQIPFNNKLSAEDKRFAGRVYPKKHHRLGDAAWDNQFHDITGCRGKLYIIENGDVYEVNPANGKERVLPLGTKFNVGQVALASSDTHLYIVENGNLHSIDPAANPLQVKIVGPTNAWKIGPLSMAYGNGEVFIVENRKLYAVSLSQNNYRQVGTANWEGVTSMTYFGGSLYVYENDKLRKVNPGTGTYEVVGQSDWLVTPDTPSLASTNREVVVLENGYLHALDVSTGRHETIGDRIWTEAPIRAATLGNHVYIIENEKLYRAGGFE</sequence>
<dbReference type="SUPFAM" id="SSF63825">
    <property type="entry name" value="YWTD domain"/>
    <property type="match status" value="1"/>
</dbReference>
<dbReference type="InterPro" id="IPR006026">
    <property type="entry name" value="Peptidase_Metallo"/>
</dbReference>
<proteinExistence type="predicted"/>
<comment type="caution">
    <text evidence="2">The sequence shown here is derived from an EMBL/GenBank/DDBJ whole genome shotgun (WGS) entry which is preliminary data.</text>
</comment>
<dbReference type="InterPro" id="IPR024079">
    <property type="entry name" value="MetalloPept_cat_dom_sf"/>
</dbReference>
<dbReference type="SMART" id="SM00235">
    <property type="entry name" value="ZnMc"/>
    <property type="match status" value="1"/>
</dbReference>
<name>A0A7X0H631_9BACT</name>
<feature type="domain" description="Peptidase metallopeptidase" evidence="1">
    <location>
        <begin position="45"/>
        <end position="185"/>
    </location>
</feature>
<keyword evidence="3" id="KW-1185">Reference proteome</keyword>
<accession>A0A7X0H631</accession>
<dbReference type="SUPFAM" id="SSF55486">
    <property type="entry name" value="Metalloproteases ('zincins'), catalytic domain"/>
    <property type="match status" value="1"/>
</dbReference>
<dbReference type="RefSeq" id="WP_184677305.1">
    <property type="nucleotide sequence ID" value="NZ_JACHGY010000001.1"/>
</dbReference>
<dbReference type="Gene3D" id="2.130.10.10">
    <property type="entry name" value="YVTN repeat-like/Quinoprotein amine dehydrogenase"/>
    <property type="match status" value="1"/>
</dbReference>
<dbReference type="GO" id="GO:0006508">
    <property type="term" value="P:proteolysis"/>
    <property type="evidence" value="ECO:0007669"/>
    <property type="project" value="InterPro"/>
</dbReference>
<dbReference type="Pfam" id="PF01400">
    <property type="entry name" value="Astacin"/>
    <property type="match status" value="1"/>
</dbReference>
<dbReference type="GO" id="GO:0008270">
    <property type="term" value="F:zinc ion binding"/>
    <property type="evidence" value="ECO:0007669"/>
    <property type="project" value="InterPro"/>
</dbReference>
<dbReference type="InterPro" id="IPR001506">
    <property type="entry name" value="Peptidase_M12A"/>
</dbReference>
<evidence type="ECO:0000259" key="1">
    <source>
        <dbReference type="SMART" id="SM00235"/>
    </source>
</evidence>
<reference evidence="2 3" key="1">
    <citation type="submission" date="2020-08" db="EMBL/GenBank/DDBJ databases">
        <title>Genomic Encyclopedia of Type Strains, Phase IV (KMG-IV): sequencing the most valuable type-strain genomes for metagenomic binning, comparative biology and taxonomic classification.</title>
        <authorList>
            <person name="Goeker M."/>
        </authorList>
    </citation>
    <scope>NUCLEOTIDE SEQUENCE [LARGE SCALE GENOMIC DNA]</scope>
    <source>
        <strain evidence="2 3">DSM 103725</strain>
    </source>
</reference>
<dbReference type="Proteomes" id="UP000541810">
    <property type="component" value="Unassembled WGS sequence"/>
</dbReference>
<dbReference type="GO" id="GO:0004222">
    <property type="term" value="F:metalloendopeptidase activity"/>
    <property type="evidence" value="ECO:0007669"/>
    <property type="project" value="InterPro"/>
</dbReference>
<dbReference type="AlphaFoldDB" id="A0A7X0H631"/>
<dbReference type="InterPro" id="IPR015943">
    <property type="entry name" value="WD40/YVTN_repeat-like_dom_sf"/>
</dbReference>
<gene>
    <name evidence="2" type="ORF">HNQ40_001548</name>
</gene>
<dbReference type="Gene3D" id="3.40.390.10">
    <property type="entry name" value="Collagenase (Catalytic Domain)"/>
    <property type="match status" value="1"/>
</dbReference>
<organism evidence="2 3">
    <name type="scientific">Algisphaera agarilytica</name>
    <dbReference type="NCBI Taxonomy" id="1385975"/>
    <lineage>
        <taxon>Bacteria</taxon>
        <taxon>Pseudomonadati</taxon>
        <taxon>Planctomycetota</taxon>
        <taxon>Phycisphaerae</taxon>
        <taxon>Phycisphaerales</taxon>
        <taxon>Phycisphaeraceae</taxon>
        <taxon>Algisphaera</taxon>
    </lineage>
</organism>
<protein>
    <recommendedName>
        <fullName evidence="1">Peptidase metallopeptidase domain-containing protein</fullName>
    </recommendedName>
</protein>
<evidence type="ECO:0000313" key="3">
    <source>
        <dbReference type="Proteomes" id="UP000541810"/>
    </source>
</evidence>
<dbReference type="EMBL" id="JACHGY010000001">
    <property type="protein sequence ID" value="MBB6429742.1"/>
    <property type="molecule type" value="Genomic_DNA"/>
</dbReference>